<dbReference type="STRING" id="112903.SAMN04490178_12755"/>
<protein>
    <submittedName>
        <fullName evidence="1">Uncharacterized protein</fullName>
    </submittedName>
</protein>
<dbReference type="AlphaFoldDB" id="A0A1H8XQU4"/>
<gene>
    <name evidence="1" type="ORF">SAMN04490178_12755</name>
</gene>
<reference evidence="1 2" key="1">
    <citation type="submission" date="2016-10" db="EMBL/GenBank/DDBJ databases">
        <authorList>
            <person name="de Groot N.N."/>
        </authorList>
    </citation>
    <scope>NUCLEOTIDE SEQUENCE [LARGE SCALE GENOMIC DNA]</scope>
    <source>
        <strain evidence="1 2">DSM 13305</strain>
    </source>
</reference>
<sequence>MKYVAIDELNHFSFHDAELQKIDIYEDKMRWLLSAINATVQNSQNSYDEDMCIIEAEIIFEHFKIENIVIGEYKVYDSSHKLIESVEAITVDADKYDDILKKTLNGYCYLYSMEELHTDDDKNVVCFIIDGGDDTYHLTISFSKSTVIWDNYDGKAWYEHDKWKKK</sequence>
<evidence type="ECO:0000313" key="2">
    <source>
        <dbReference type="Proteomes" id="UP000198847"/>
    </source>
</evidence>
<dbReference type="Proteomes" id="UP000198847">
    <property type="component" value="Unassembled WGS sequence"/>
</dbReference>
<accession>A0A1H8XQU4</accession>
<organism evidence="1 2">
    <name type="scientific">Propionispora vibrioides</name>
    <dbReference type="NCBI Taxonomy" id="112903"/>
    <lineage>
        <taxon>Bacteria</taxon>
        <taxon>Bacillati</taxon>
        <taxon>Bacillota</taxon>
        <taxon>Negativicutes</taxon>
        <taxon>Selenomonadales</taxon>
        <taxon>Sporomusaceae</taxon>
        <taxon>Propionispora</taxon>
    </lineage>
</organism>
<keyword evidence="2" id="KW-1185">Reference proteome</keyword>
<dbReference type="EMBL" id="FODY01000027">
    <property type="protein sequence ID" value="SEP42141.1"/>
    <property type="molecule type" value="Genomic_DNA"/>
</dbReference>
<dbReference type="RefSeq" id="WP_091750693.1">
    <property type="nucleotide sequence ID" value="NZ_FODY01000027.1"/>
</dbReference>
<proteinExistence type="predicted"/>
<dbReference type="OrthoDB" id="2062461at2"/>
<name>A0A1H8XQU4_9FIRM</name>
<evidence type="ECO:0000313" key="1">
    <source>
        <dbReference type="EMBL" id="SEP42141.1"/>
    </source>
</evidence>